<dbReference type="Proteomes" id="UP001149140">
    <property type="component" value="Unassembled WGS sequence"/>
</dbReference>
<keyword evidence="3" id="KW-0597">Phosphoprotein</keyword>
<dbReference type="PANTHER" id="PTHR24421:SF10">
    <property type="entry name" value="NITRATE_NITRITE SENSOR PROTEIN NARQ"/>
    <property type="match status" value="1"/>
</dbReference>
<evidence type="ECO:0000256" key="4">
    <source>
        <dbReference type="ARBA" id="ARBA00022679"/>
    </source>
</evidence>
<reference evidence="11" key="1">
    <citation type="submission" date="2022-10" db="EMBL/GenBank/DDBJ databases">
        <title>The WGS of Solirubrobacter ginsenosidimutans DSM 21036.</title>
        <authorList>
            <person name="Jiang Z."/>
        </authorList>
    </citation>
    <scope>NUCLEOTIDE SEQUENCE</scope>
    <source>
        <strain evidence="11">DSM 21036</strain>
    </source>
</reference>
<keyword evidence="9" id="KW-1133">Transmembrane helix</keyword>
<keyword evidence="7" id="KW-0067">ATP-binding</keyword>
<dbReference type="GO" id="GO:0000155">
    <property type="term" value="F:phosphorelay sensor kinase activity"/>
    <property type="evidence" value="ECO:0007669"/>
    <property type="project" value="InterPro"/>
</dbReference>
<dbReference type="Pfam" id="PF07730">
    <property type="entry name" value="HisKA_3"/>
    <property type="match status" value="1"/>
</dbReference>
<keyword evidence="9" id="KW-0812">Transmembrane</keyword>
<keyword evidence="4" id="KW-0808">Transferase</keyword>
<dbReference type="GO" id="GO:0005524">
    <property type="term" value="F:ATP binding"/>
    <property type="evidence" value="ECO:0007669"/>
    <property type="project" value="UniProtKB-KW"/>
</dbReference>
<evidence type="ECO:0000256" key="8">
    <source>
        <dbReference type="ARBA" id="ARBA00023012"/>
    </source>
</evidence>
<organism evidence="11 12">
    <name type="scientific">Solirubrobacter ginsenosidimutans</name>
    <dbReference type="NCBI Taxonomy" id="490573"/>
    <lineage>
        <taxon>Bacteria</taxon>
        <taxon>Bacillati</taxon>
        <taxon>Actinomycetota</taxon>
        <taxon>Thermoleophilia</taxon>
        <taxon>Solirubrobacterales</taxon>
        <taxon>Solirubrobacteraceae</taxon>
        <taxon>Solirubrobacter</taxon>
    </lineage>
</organism>
<keyword evidence="9" id="KW-0472">Membrane</keyword>
<dbReference type="InterPro" id="IPR050482">
    <property type="entry name" value="Sensor_HK_TwoCompSys"/>
</dbReference>
<dbReference type="Pfam" id="PF02518">
    <property type="entry name" value="HATPase_c"/>
    <property type="match status" value="1"/>
</dbReference>
<feature type="transmembrane region" description="Helical" evidence="9">
    <location>
        <begin position="98"/>
        <end position="115"/>
    </location>
</feature>
<feature type="transmembrane region" description="Helical" evidence="9">
    <location>
        <begin position="39"/>
        <end position="60"/>
    </location>
</feature>
<comment type="catalytic activity">
    <reaction evidence="1">
        <text>ATP + protein L-histidine = ADP + protein N-phospho-L-histidine.</text>
        <dbReference type="EC" id="2.7.13.3"/>
    </reaction>
</comment>
<evidence type="ECO:0000256" key="5">
    <source>
        <dbReference type="ARBA" id="ARBA00022741"/>
    </source>
</evidence>
<dbReference type="Gene3D" id="3.30.565.10">
    <property type="entry name" value="Histidine kinase-like ATPase, C-terminal domain"/>
    <property type="match status" value="1"/>
</dbReference>
<dbReference type="PANTHER" id="PTHR24421">
    <property type="entry name" value="NITRATE/NITRITE SENSOR PROTEIN NARX-RELATED"/>
    <property type="match status" value="1"/>
</dbReference>
<dbReference type="InterPro" id="IPR011712">
    <property type="entry name" value="Sig_transdc_His_kin_sub3_dim/P"/>
</dbReference>
<dbReference type="CDD" id="cd16917">
    <property type="entry name" value="HATPase_UhpB-NarQ-NarX-like"/>
    <property type="match status" value="1"/>
</dbReference>
<feature type="domain" description="Histidine kinase/HSP90-like ATPase" evidence="10">
    <location>
        <begin position="505"/>
        <end position="595"/>
    </location>
</feature>
<keyword evidence="12" id="KW-1185">Reference proteome</keyword>
<sequence>MTHAYSRRTVNEVALAVAAAALAAGAVVITLRAHPPDPLAIAIRQALIICVPIAGGIYGLRNPQTRRFGIALIAAGFIWSLTALGYTDSNPAYSIGRVVAWLIFPFLLYLILVYPEGRLRAGAERSLYGASVLLVMTSFIGSALFVEAYPLGTPWAVCTTDCPPNAFLILDAEPAFMDVVRPIRELLAGILMIAIVVVLIRRLRGANRQRRRQMAPVTVTGIGCCMTLAAYLAVREAAPDSSAVNTLGVLWSLWIPGIAAAFFIGLVARRMLVGQMLERLSIVFSAEPGATQLQAELAAVLDDPGIDVLLPDGVAGRWRTTSGEIVFGAMASDNGRALTTITDGRVPLALLVHDHALRDDDELLHAVQALILSWLRHAQMRRRLAGSLRQLEDSRARLVRAADKERSRIERDLHDGAQQRLILLRIRLSLAEELLATDPVAGRKAVGDLGCEIEQALEEVRSIAHGVYPAVLSDRGLEDALRGSVSGSVLPVHLITHRVSRQPPEIELAIYYVCIEALQNVQKHAHGATAVWITIRQDDHLTLEVRDDGAGFVPGPAPGGLRNMSDRIEAVGGRLLIDSAPGHGTRVLAEVPLLRAAGRAGENGRLA</sequence>
<keyword evidence="8" id="KW-0902">Two-component regulatory system</keyword>
<name>A0A9X3MMP0_9ACTN</name>
<dbReference type="RefSeq" id="WP_270037567.1">
    <property type="nucleotide sequence ID" value="NZ_JAPDOD010000001.1"/>
</dbReference>
<dbReference type="GO" id="GO:0016020">
    <property type="term" value="C:membrane"/>
    <property type="evidence" value="ECO:0007669"/>
    <property type="project" value="InterPro"/>
</dbReference>
<accession>A0A9X3MMP0</accession>
<dbReference type="GO" id="GO:0046983">
    <property type="term" value="F:protein dimerization activity"/>
    <property type="evidence" value="ECO:0007669"/>
    <property type="project" value="InterPro"/>
</dbReference>
<dbReference type="EC" id="2.7.13.3" evidence="2"/>
<comment type="caution">
    <text evidence="11">The sequence shown here is derived from an EMBL/GenBank/DDBJ whole genome shotgun (WGS) entry which is preliminary data.</text>
</comment>
<keyword evidence="6 11" id="KW-0418">Kinase</keyword>
<evidence type="ECO:0000259" key="10">
    <source>
        <dbReference type="SMART" id="SM00387"/>
    </source>
</evidence>
<dbReference type="Gene3D" id="1.20.5.1930">
    <property type="match status" value="1"/>
</dbReference>
<dbReference type="InterPro" id="IPR036890">
    <property type="entry name" value="HATPase_C_sf"/>
</dbReference>
<keyword evidence="5" id="KW-0547">Nucleotide-binding</keyword>
<evidence type="ECO:0000256" key="3">
    <source>
        <dbReference type="ARBA" id="ARBA00022553"/>
    </source>
</evidence>
<feature type="transmembrane region" description="Helical" evidence="9">
    <location>
        <begin position="12"/>
        <end position="33"/>
    </location>
</feature>
<dbReference type="AlphaFoldDB" id="A0A9X3MMP0"/>
<evidence type="ECO:0000256" key="9">
    <source>
        <dbReference type="SAM" id="Phobius"/>
    </source>
</evidence>
<evidence type="ECO:0000313" key="11">
    <source>
        <dbReference type="EMBL" id="MDA0158935.1"/>
    </source>
</evidence>
<feature type="transmembrane region" description="Helical" evidence="9">
    <location>
        <begin position="215"/>
        <end position="234"/>
    </location>
</feature>
<gene>
    <name evidence="11" type="ORF">OM076_01560</name>
</gene>
<evidence type="ECO:0000256" key="2">
    <source>
        <dbReference type="ARBA" id="ARBA00012438"/>
    </source>
</evidence>
<feature type="transmembrane region" description="Helical" evidence="9">
    <location>
        <begin position="67"/>
        <end position="86"/>
    </location>
</feature>
<feature type="transmembrane region" description="Helical" evidence="9">
    <location>
        <begin position="186"/>
        <end position="203"/>
    </location>
</feature>
<evidence type="ECO:0000313" key="12">
    <source>
        <dbReference type="Proteomes" id="UP001149140"/>
    </source>
</evidence>
<dbReference type="SUPFAM" id="SSF55874">
    <property type="entry name" value="ATPase domain of HSP90 chaperone/DNA topoisomerase II/histidine kinase"/>
    <property type="match status" value="1"/>
</dbReference>
<proteinExistence type="predicted"/>
<feature type="transmembrane region" description="Helical" evidence="9">
    <location>
        <begin position="246"/>
        <end position="268"/>
    </location>
</feature>
<dbReference type="InterPro" id="IPR003594">
    <property type="entry name" value="HATPase_dom"/>
</dbReference>
<dbReference type="EMBL" id="JAPDOD010000001">
    <property type="protein sequence ID" value="MDA0158935.1"/>
    <property type="molecule type" value="Genomic_DNA"/>
</dbReference>
<feature type="transmembrane region" description="Helical" evidence="9">
    <location>
        <begin position="127"/>
        <end position="146"/>
    </location>
</feature>
<dbReference type="SMART" id="SM00387">
    <property type="entry name" value="HATPase_c"/>
    <property type="match status" value="1"/>
</dbReference>
<evidence type="ECO:0000256" key="1">
    <source>
        <dbReference type="ARBA" id="ARBA00000085"/>
    </source>
</evidence>
<protein>
    <recommendedName>
        <fullName evidence="2">histidine kinase</fullName>
        <ecNumber evidence="2">2.7.13.3</ecNumber>
    </recommendedName>
</protein>
<evidence type="ECO:0000256" key="7">
    <source>
        <dbReference type="ARBA" id="ARBA00022840"/>
    </source>
</evidence>
<evidence type="ECO:0000256" key="6">
    <source>
        <dbReference type="ARBA" id="ARBA00022777"/>
    </source>
</evidence>